<evidence type="ECO:0000256" key="1">
    <source>
        <dbReference type="SAM" id="MobiDB-lite"/>
    </source>
</evidence>
<evidence type="ECO:0000313" key="3">
    <source>
        <dbReference type="Proteomes" id="UP001497525"/>
    </source>
</evidence>
<comment type="caution">
    <text evidence="2">The sequence shown here is derived from an EMBL/GenBank/DDBJ whole genome shotgun (WGS) entry which is preliminary data.</text>
</comment>
<feature type="region of interest" description="Disordered" evidence="1">
    <location>
        <begin position="546"/>
        <end position="570"/>
    </location>
</feature>
<evidence type="ECO:0000313" key="2">
    <source>
        <dbReference type="EMBL" id="CAL5133566.1"/>
    </source>
</evidence>
<feature type="region of interest" description="Disordered" evidence="1">
    <location>
        <begin position="176"/>
        <end position="207"/>
    </location>
</feature>
<feature type="compositionally biased region" description="Basic and acidic residues" evidence="1">
    <location>
        <begin position="1"/>
        <end position="12"/>
    </location>
</feature>
<feature type="region of interest" description="Disordered" evidence="1">
    <location>
        <begin position="1"/>
        <end position="23"/>
    </location>
</feature>
<feature type="compositionally biased region" description="Basic and acidic residues" evidence="1">
    <location>
        <begin position="554"/>
        <end position="567"/>
    </location>
</feature>
<feature type="region of interest" description="Disordered" evidence="1">
    <location>
        <begin position="301"/>
        <end position="323"/>
    </location>
</feature>
<reference evidence="2" key="1">
    <citation type="submission" date="2024-06" db="EMBL/GenBank/DDBJ databases">
        <authorList>
            <person name="Liu X."/>
            <person name="Lenzi L."/>
            <person name="Haldenby T S."/>
            <person name="Uol C."/>
        </authorList>
    </citation>
    <scope>NUCLEOTIDE SEQUENCE</scope>
</reference>
<name>A0AAV2T9M3_CALDB</name>
<feature type="compositionally biased region" description="Low complexity" evidence="1">
    <location>
        <begin position="189"/>
        <end position="201"/>
    </location>
</feature>
<accession>A0AAV2T9M3</accession>
<dbReference type="EMBL" id="CAXLJL010000156">
    <property type="protein sequence ID" value="CAL5133566.1"/>
    <property type="molecule type" value="Genomic_DNA"/>
</dbReference>
<gene>
    <name evidence="2" type="ORF">CDAUBV1_LOCUS6836</name>
</gene>
<dbReference type="Proteomes" id="UP001497525">
    <property type="component" value="Unassembled WGS sequence"/>
</dbReference>
<dbReference type="AlphaFoldDB" id="A0AAV2T9M3"/>
<proteinExistence type="predicted"/>
<organism evidence="2 3">
    <name type="scientific">Calicophoron daubneyi</name>
    <name type="common">Rumen fluke</name>
    <name type="synonym">Paramphistomum daubneyi</name>
    <dbReference type="NCBI Taxonomy" id="300641"/>
    <lineage>
        <taxon>Eukaryota</taxon>
        <taxon>Metazoa</taxon>
        <taxon>Spiralia</taxon>
        <taxon>Lophotrochozoa</taxon>
        <taxon>Platyhelminthes</taxon>
        <taxon>Trematoda</taxon>
        <taxon>Digenea</taxon>
        <taxon>Plagiorchiida</taxon>
        <taxon>Pronocephalata</taxon>
        <taxon>Paramphistomoidea</taxon>
        <taxon>Paramphistomidae</taxon>
        <taxon>Calicophoron</taxon>
    </lineage>
</organism>
<feature type="compositionally biased region" description="Polar residues" evidence="1">
    <location>
        <begin position="304"/>
        <end position="323"/>
    </location>
</feature>
<protein>
    <submittedName>
        <fullName evidence="2">Uncharacterized protein</fullName>
    </submittedName>
</protein>
<sequence>MAQQEKDEKERSPTPTGSPVQLHFYTDESGWTTLDPNIPIAQQPIASSWFTTENGPQPGFRAMYVESSLPQTPDQPVQRGMVITSNMPCTEADGQPPVQAMMFRSNDPNTPIPPPPGFQCIPCPQFPPSPMFPFDMRPDEFTSPLMPPFFCCSPSATGPGVQPSAATTVVTSFQAATSHPDTTMENRDQGGSSRPQSPGSPNTNESNAYCVQDIHKQAISKCCYNAFPDVTGARSQAVSQSSSSLFRSRILRTSSLQILSSGDECLNRISSSVSGKYSHDSNSPRKGNFFQKFFQNHNNTKQQSNNAHQTGSSKNAYQSPTTPSESCPLNTSYAAIPNYFIPANPCAYGFPPDGCWLPQPTFCHCSCDTSCQHSCPYGRPNGNQTANFCMATPASAPREYSQNPTGKVPEAIYVSTGPEGSAACLSSGESPMVFVLQKKPQLVDGSCQTDWSIPPWTDRQRLNSSPWDAPNKAKITHNPVSSASACFHFDGDVSQAERVKMPSIEKSCQLKYPSLVEWDQPKERLVNIASTNMNALHTIEAVQRQKPSPNIAGEAKESSTETIKSEVSDNSGSDSLLTAFVNAACKQLDLEIARLRRGTAAVC</sequence>